<evidence type="ECO:0000313" key="13">
    <source>
        <dbReference type="EMBL" id="CAE2265869.1"/>
    </source>
</evidence>
<evidence type="ECO:0000313" key="14">
    <source>
        <dbReference type="EMBL" id="CAE2265877.1"/>
    </source>
</evidence>
<name>A0A6U5XGC7_GUITH</name>
<keyword evidence="2 3" id="KW-0040">ANK repeat</keyword>
<evidence type="ECO:0000313" key="10">
    <source>
        <dbReference type="EMBL" id="CAE2265858.1"/>
    </source>
</evidence>
<evidence type="ECO:0000256" key="2">
    <source>
        <dbReference type="ARBA" id="ARBA00023043"/>
    </source>
</evidence>
<dbReference type="EMBL" id="HBKN01007835">
    <property type="protein sequence ID" value="CAE2265900.1"/>
    <property type="molecule type" value="Transcribed_RNA"/>
</dbReference>
<keyword evidence="1" id="KW-0677">Repeat</keyword>
<feature type="repeat" description="ANK" evidence="3">
    <location>
        <begin position="101"/>
        <end position="133"/>
    </location>
</feature>
<evidence type="ECO:0000313" key="26">
    <source>
        <dbReference type="EMBL" id="CAE2265987.1"/>
    </source>
</evidence>
<evidence type="ECO:0000313" key="20">
    <source>
        <dbReference type="EMBL" id="CAE2265923.1"/>
    </source>
</evidence>
<feature type="repeat" description="ANK" evidence="3">
    <location>
        <begin position="34"/>
        <end position="66"/>
    </location>
</feature>
<dbReference type="EMBL" id="HBKN01007823">
    <property type="protein sequence ID" value="CAE2265858.1"/>
    <property type="molecule type" value="Transcribed_RNA"/>
</dbReference>
<dbReference type="PANTHER" id="PTHR24171">
    <property type="entry name" value="ANKYRIN REPEAT DOMAIN-CONTAINING PROTEIN 39-RELATED"/>
    <property type="match status" value="1"/>
</dbReference>
<accession>A0A6U5XGC7</accession>
<evidence type="ECO:0000313" key="18">
    <source>
        <dbReference type="EMBL" id="CAE2265904.1"/>
    </source>
</evidence>
<evidence type="ECO:0000313" key="19">
    <source>
        <dbReference type="EMBL" id="CAE2265914.1"/>
    </source>
</evidence>
<dbReference type="InterPro" id="IPR002110">
    <property type="entry name" value="Ankyrin_rpt"/>
</dbReference>
<evidence type="ECO:0000313" key="15">
    <source>
        <dbReference type="EMBL" id="CAE2265884.1"/>
    </source>
</evidence>
<dbReference type="PROSITE" id="PS50088">
    <property type="entry name" value="ANK_REPEAT"/>
    <property type="match status" value="4"/>
</dbReference>
<dbReference type="EMBL" id="HBKN01007821">
    <property type="protein sequence ID" value="CAE2265853.1"/>
    <property type="molecule type" value="Transcribed_RNA"/>
</dbReference>
<dbReference type="EMBL" id="HBKN01007836">
    <property type="protein sequence ID" value="CAE2265904.1"/>
    <property type="molecule type" value="Transcribed_RNA"/>
</dbReference>
<dbReference type="SMART" id="SM00248">
    <property type="entry name" value="ANK"/>
    <property type="match status" value="5"/>
</dbReference>
<dbReference type="EMBL" id="HBKN01007817">
    <property type="protein sequence ID" value="CAE2265838.1"/>
    <property type="molecule type" value="Transcribed_RNA"/>
</dbReference>
<dbReference type="Pfam" id="PF13637">
    <property type="entry name" value="Ank_4"/>
    <property type="match status" value="1"/>
</dbReference>
<dbReference type="EMBL" id="HBKN01007829">
    <property type="protein sequence ID" value="CAE2265877.1"/>
    <property type="molecule type" value="Transcribed_RNA"/>
</dbReference>
<reference evidence="14" key="1">
    <citation type="submission" date="2021-01" db="EMBL/GenBank/DDBJ databases">
        <authorList>
            <person name="Corre E."/>
            <person name="Pelletier E."/>
            <person name="Niang G."/>
            <person name="Scheremetjew M."/>
            <person name="Finn R."/>
            <person name="Kale V."/>
            <person name="Holt S."/>
            <person name="Cochrane G."/>
            <person name="Meng A."/>
            <person name="Brown T."/>
            <person name="Cohen L."/>
        </authorList>
    </citation>
    <scope>NUCLEOTIDE SEQUENCE</scope>
    <source>
        <strain evidence="14">CCMP 2712</strain>
    </source>
</reference>
<dbReference type="Pfam" id="PF12796">
    <property type="entry name" value="Ank_2"/>
    <property type="match status" value="1"/>
</dbReference>
<dbReference type="EMBL" id="HBKN01007838">
    <property type="protein sequence ID" value="CAE2265914.1"/>
    <property type="molecule type" value="Transcribed_RNA"/>
</dbReference>
<evidence type="ECO:0000313" key="11">
    <source>
        <dbReference type="EMBL" id="CAE2265861.1"/>
    </source>
</evidence>
<evidence type="ECO:0000313" key="17">
    <source>
        <dbReference type="EMBL" id="CAE2265900.1"/>
    </source>
</evidence>
<sequence length="314" mass="34835">MVWTLLHSLAGDDDVQEIDALLKTGVDIEEKDLAGLTALHVASGEGSSNAVRVLCDNGANVNAAASYSHVSPLHRAVEEGHEECAGVLIELKADLEARTKEGFTPLHEAVRSGSMALVRLLLESQACVNSTCNTRSSPLHISILNEHHEISTFLVSQGADVYAPDDYGISACDQSGSEEQMRAIGIWKQNVILEELSEYILAVADKLGKESGIALKDPTSIIMNRKFRAYMSVKEFWTFLERRRRRNRLLGEVKRSDVENSSIRAKRFNHLYNASQFLESNIVEDEDAKNFITKTVQKAFPSEKDEEEEVDDEG</sequence>
<dbReference type="EMBL" id="HBKN01007842">
    <property type="protein sequence ID" value="CAE2265932.1"/>
    <property type="molecule type" value="Transcribed_RNA"/>
</dbReference>
<protein>
    <submittedName>
        <fullName evidence="14">Uncharacterized protein</fullName>
    </submittedName>
</protein>
<evidence type="ECO:0000313" key="7">
    <source>
        <dbReference type="EMBL" id="CAE2265841.1"/>
    </source>
</evidence>
<dbReference type="PROSITE" id="PS50297">
    <property type="entry name" value="ANK_REP_REGION"/>
    <property type="match status" value="4"/>
</dbReference>
<dbReference type="EMBL" id="HBKN01007820">
    <property type="protein sequence ID" value="CAE2265850.1"/>
    <property type="molecule type" value="Transcribed_RNA"/>
</dbReference>
<evidence type="ECO:0000256" key="3">
    <source>
        <dbReference type="PROSITE-ProRule" id="PRU00023"/>
    </source>
</evidence>
<organism evidence="14">
    <name type="scientific">Guillardia theta</name>
    <name type="common">Cryptophyte</name>
    <name type="synonym">Cryptomonas phi</name>
    <dbReference type="NCBI Taxonomy" id="55529"/>
    <lineage>
        <taxon>Eukaryota</taxon>
        <taxon>Cryptophyceae</taxon>
        <taxon>Pyrenomonadales</taxon>
        <taxon>Geminigeraceae</taxon>
        <taxon>Guillardia</taxon>
    </lineage>
</organism>
<evidence type="ECO:0000313" key="4">
    <source>
        <dbReference type="EMBL" id="CAE2265827.1"/>
    </source>
</evidence>
<evidence type="ECO:0000313" key="21">
    <source>
        <dbReference type="EMBL" id="CAE2265932.1"/>
    </source>
</evidence>
<dbReference type="EMBL" id="HBKN01007818">
    <property type="protein sequence ID" value="CAE2265841.1"/>
    <property type="molecule type" value="Transcribed_RNA"/>
</dbReference>
<feature type="repeat" description="ANK" evidence="3">
    <location>
        <begin position="134"/>
        <end position="166"/>
    </location>
</feature>
<evidence type="ECO:0000313" key="24">
    <source>
        <dbReference type="EMBL" id="CAE2265949.1"/>
    </source>
</evidence>
<dbReference type="AlphaFoldDB" id="A0A6U5XGC7"/>
<evidence type="ECO:0000313" key="16">
    <source>
        <dbReference type="EMBL" id="CAE2265890.1"/>
    </source>
</evidence>
<evidence type="ECO:0000313" key="8">
    <source>
        <dbReference type="EMBL" id="CAE2265850.1"/>
    </source>
</evidence>
<evidence type="ECO:0000256" key="1">
    <source>
        <dbReference type="ARBA" id="ARBA00022737"/>
    </source>
</evidence>
<dbReference type="EMBL" id="HBKN01007824">
    <property type="protein sequence ID" value="CAE2265861.1"/>
    <property type="molecule type" value="Transcribed_RNA"/>
</dbReference>
<evidence type="ECO:0000313" key="22">
    <source>
        <dbReference type="EMBL" id="CAE2265940.1"/>
    </source>
</evidence>
<evidence type="ECO:0000313" key="25">
    <source>
        <dbReference type="EMBL" id="CAE2265981.1"/>
    </source>
</evidence>
<dbReference type="EMBL" id="HBKN01007833">
    <property type="protein sequence ID" value="CAE2265890.1"/>
    <property type="molecule type" value="Transcribed_RNA"/>
</dbReference>
<dbReference type="EMBL" id="HBKN01007825">
    <property type="protein sequence ID" value="CAE2265864.1"/>
    <property type="molecule type" value="Transcribed_RNA"/>
</dbReference>
<dbReference type="EMBL" id="HBKN01007853">
    <property type="protein sequence ID" value="CAE2265981.1"/>
    <property type="molecule type" value="Transcribed_RNA"/>
</dbReference>
<evidence type="ECO:0000313" key="6">
    <source>
        <dbReference type="EMBL" id="CAE2265838.1"/>
    </source>
</evidence>
<feature type="repeat" description="ANK" evidence="3">
    <location>
        <begin position="68"/>
        <end position="100"/>
    </location>
</feature>
<dbReference type="EMBL" id="HBKN01007832">
    <property type="protein sequence ID" value="CAE2265884.1"/>
    <property type="molecule type" value="Transcribed_RNA"/>
</dbReference>
<evidence type="ECO:0000313" key="9">
    <source>
        <dbReference type="EMBL" id="CAE2265853.1"/>
    </source>
</evidence>
<dbReference type="PANTHER" id="PTHR24171:SF8">
    <property type="entry name" value="BRCA1-ASSOCIATED RING DOMAIN PROTEIN 1"/>
    <property type="match status" value="1"/>
</dbReference>
<dbReference type="EMBL" id="HBKN01007844">
    <property type="protein sequence ID" value="CAE2265940.1"/>
    <property type="molecule type" value="Transcribed_RNA"/>
</dbReference>
<gene>
    <name evidence="4" type="ORF">GTHE00462_LOCUS6187</name>
    <name evidence="5" type="ORF">GTHE00462_LOCUS6189</name>
    <name evidence="6" type="ORF">GTHE00462_LOCUS6190</name>
    <name evidence="7" type="ORF">GTHE00462_LOCUS6191</name>
    <name evidence="8" type="ORF">GTHE00462_LOCUS6193</name>
    <name evidence="9" type="ORF">GTHE00462_LOCUS6194</name>
    <name evidence="10" type="ORF">GTHE00462_LOCUS6196</name>
    <name evidence="11" type="ORF">GTHE00462_LOCUS6197</name>
    <name evidence="12" type="ORF">GTHE00462_LOCUS6198</name>
    <name evidence="13" type="ORF">GTHE00462_LOCUS6200</name>
    <name evidence="14" type="ORF">GTHE00462_LOCUS6202</name>
    <name evidence="15" type="ORF">GTHE00462_LOCUS6205</name>
    <name evidence="16" type="ORF">GTHE00462_LOCUS6206</name>
    <name evidence="17" type="ORF">GTHE00462_LOCUS6208</name>
    <name evidence="18" type="ORF">GTHE00462_LOCUS6209</name>
    <name evidence="19" type="ORF">GTHE00462_LOCUS6211</name>
    <name evidence="20" type="ORF">GTHE00462_LOCUS6213</name>
    <name evidence="21" type="ORF">GTHE00462_LOCUS6215</name>
    <name evidence="22" type="ORF">GTHE00462_LOCUS6217</name>
    <name evidence="23" type="ORF">GTHE00462_LOCUS6218</name>
    <name evidence="24" type="ORF">GTHE00462_LOCUS6219</name>
    <name evidence="25" type="ORF">GTHE00462_LOCUS6226</name>
    <name evidence="26" type="ORF">GTHE00462_LOCUS6228</name>
</gene>
<dbReference type="EMBL" id="HBKN01007846">
    <property type="protein sequence ID" value="CAE2265949.1"/>
    <property type="molecule type" value="Transcribed_RNA"/>
</dbReference>
<dbReference type="EMBL" id="HBKN01007827">
    <property type="protein sequence ID" value="CAE2265869.1"/>
    <property type="molecule type" value="Transcribed_RNA"/>
</dbReference>
<dbReference type="GO" id="GO:0004842">
    <property type="term" value="F:ubiquitin-protein transferase activity"/>
    <property type="evidence" value="ECO:0007669"/>
    <property type="project" value="TreeGrafter"/>
</dbReference>
<dbReference type="GO" id="GO:0085020">
    <property type="term" value="P:protein K6-linked ubiquitination"/>
    <property type="evidence" value="ECO:0007669"/>
    <property type="project" value="TreeGrafter"/>
</dbReference>
<dbReference type="EMBL" id="HBKN01007816">
    <property type="protein sequence ID" value="CAE2265835.1"/>
    <property type="molecule type" value="Transcribed_RNA"/>
</dbReference>
<dbReference type="EMBL" id="HBKN01007855">
    <property type="protein sequence ID" value="CAE2265987.1"/>
    <property type="molecule type" value="Transcribed_RNA"/>
</dbReference>
<evidence type="ECO:0000313" key="23">
    <source>
        <dbReference type="EMBL" id="CAE2265944.1"/>
    </source>
</evidence>
<dbReference type="SUPFAM" id="SSF48403">
    <property type="entry name" value="Ankyrin repeat"/>
    <property type="match status" value="1"/>
</dbReference>
<evidence type="ECO:0000313" key="12">
    <source>
        <dbReference type="EMBL" id="CAE2265864.1"/>
    </source>
</evidence>
<dbReference type="EMBL" id="HBKN01007840">
    <property type="protein sequence ID" value="CAE2265923.1"/>
    <property type="molecule type" value="Transcribed_RNA"/>
</dbReference>
<evidence type="ECO:0000313" key="5">
    <source>
        <dbReference type="EMBL" id="CAE2265835.1"/>
    </source>
</evidence>
<dbReference type="EMBL" id="HBKN01007845">
    <property type="protein sequence ID" value="CAE2265944.1"/>
    <property type="molecule type" value="Transcribed_RNA"/>
</dbReference>
<dbReference type="Gene3D" id="1.25.40.20">
    <property type="entry name" value="Ankyrin repeat-containing domain"/>
    <property type="match status" value="2"/>
</dbReference>
<dbReference type="EMBL" id="HBKN01007814">
    <property type="protein sequence ID" value="CAE2265827.1"/>
    <property type="molecule type" value="Transcribed_RNA"/>
</dbReference>
<proteinExistence type="predicted"/>
<dbReference type="InterPro" id="IPR036770">
    <property type="entry name" value="Ankyrin_rpt-contain_sf"/>
</dbReference>